<evidence type="ECO:0000256" key="2">
    <source>
        <dbReference type="ARBA" id="ARBA00004173"/>
    </source>
</evidence>
<protein>
    <submittedName>
        <fullName evidence="12">Protein fmp32, mitochondrial</fullName>
    </submittedName>
</protein>
<dbReference type="PANTHER" id="PTHR14360">
    <property type="entry name" value="PROTEIN FMP32, MITOCHONDRIAL"/>
    <property type="match status" value="1"/>
</dbReference>
<evidence type="ECO:0000256" key="9">
    <source>
        <dbReference type="ARBA" id="ARBA00023136"/>
    </source>
</evidence>
<keyword evidence="9 11" id="KW-0472">Membrane</keyword>
<feature type="coiled-coil region" evidence="10">
    <location>
        <begin position="129"/>
        <end position="156"/>
    </location>
</feature>
<dbReference type="GO" id="GO:0033617">
    <property type="term" value="P:mitochondrial respiratory chain complex IV assembly"/>
    <property type="evidence" value="ECO:0007669"/>
    <property type="project" value="TreeGrafter"/>
</dbReference>
<dbReference type="Proteomes" id="UP001176521">
    <property type="component" value="Unassembled WGS sequence"/>
</dbReference>
<keyword evidence="6 11" id="KW-1133">Transmembrane helix</keyword>
<dbReference type="FunFam" id="1.20.5.340:FF:000018">
    <property type="entry name" value="Mitochondrial protein FMP32"/>
    <property type="match status" value="1"/>
</dbReference>
<name>A0AAN6G7Z0_9BASI</name>
<gene>
    <name evidence="12" type="primary">FMP32_2</name>
    <name evidence="12" type="ORF">OC842_007637</name>
</gene>
<evidence type="ECO:0000256" key="11">
    <source>
        <dbReference type="SAM" id="Phobius"/>
    </source>
</evidence>
<evidence type="ECO:0000256" key="3">
    <source>
        <dbReference type="ARBA" id="ARBA00007224"/>
    </source>
</evidence>
<dbReference type="PANTHER" id="PTHR14360:SF1">
    <property type="entry name" value="PROTEIN FMP32, MITOCHONDRIAL"/>
    <property type="match status" value="1"/>
</dbReference>
<keyword evidence="4 11" id="KW-0812">Transmembrane</keyword>
<reference evidence="12" key="1">
    <citation type="journal article" date="2023" name="PhytoFront">
        <title>Draft Genome Resources of Seven Strains of Tilletia horrida, Causal Agent of Kernel Smut of Rice.</title>
        <authorList>
            <person name="Khanal S."/>
            <person name="Antony Babu S."/>
            <person name="Zhou X.G."/>
        </authorList>
    </citation>
    <scope>NUCLEOTIDE SEQUENCE</scope>
    <source>
        <strain evidence="12">TX3</strain>
    </source>
</reference>
<evidence type="ECO:0000256" key="6">
    <source>
        <dbReference type="ARBA" id="ARBA00022989"/>
    </source>
</evidence>
<evidence type="ECO:0000256" key="7">
    <source>
        <dbReference type="ARBA" id="ARBA00023054"/>
    </source>
</evidence>
<accession>A0AAN6G7Z0</accession>
<proteinExistence type="inferred from homology"/>
<organism evidence="12 13">
    <name type="scientific">Tilletia horrida</name>
    <dbReference type="NCBI Taxonomy" id="155126"/>
    <lineage>
        <taxon>Eukaryota</taxon>
        <taxon>Fungi</taxon>
        <taxon>Dikarya</taxon>
        <taxon>Basidiomycota</taxon>
        <taxon>Ustilaginomycotina</taxon>
        <taxon>Exobasidiomycetes</taxon>
        <taxon>Tilletiales</taxon>
        <taxon>Tilletiaceae</taxon>
        <taxon>Tilletia</taxon>
    </lineage>
</organism>
<dbReference type="Pfam" id="PF07798">
    <property type="entry name" value="CCDC90-like"/>
    <property type="match status" value="1"/>
</dbReference>
<dbReference type="GO" id="GO:0016020">
    <property type="term" value="C:membrane"/>
    <property type="evidence" value="ECO:0007669"/>
    <property type="project" value="UniProtKB-SubCell"/>
</dbReference>
<comment type="similarity">
    <text evidence="3">Belongs to the CCDC90 family.</text>
</comment>
<dbReference type="GO" id="GO:0005739">
    <property type="term" value="C:mitochondrion"/>
    <property type="evidence" value="ECO:0007669"/>
    <property type="project" value="UniProtKB-SubCell"/>
</dbReference>
<evidence type="ECO:0000313" key="13">
    <source>
        <dbReference type="Proteomes" id="UP001176521"/>
    </source>
</evidence>
<sequence>EHTFFDVEETFELMRCLKLICSAARANPIEAKLYFGSIARLFNSRSSTTTMLREPDVYLGAWDRRNDTAPPVDAEKALVDALVDVIDESIRNLSEGMVAREEGEKWRYTQKVDFARLKSEIQLLERNDFVLMKTENERLMADVEKLKQRLREEITRTTAGGRIRDESSVHALKIKEVDTRIESEIAGLRTSIQSAKFNVLQYLVGVATGAGALLLAYLRMFR</sequence>
<dbReference type="InterPro" id="IPR024461">
    <property type="entry name" value="CCDC90-like"/>
</dbReference>
<evidence type="ECO:0000256" key="10">
    <source>
        <dbReference type="SAM" id="Coils"/>
    </source>
</evidence>
<keyword evidence="8" id="KW-0496">Mitochondrion</keyword>
<evidence type="ECO:0000256" key="5">
    <source>
        <dbReference type="ARBA" id="ARBA00022946"/>
    </source>
</evidence>
<feature type="transmembrane region" description="Helical" evidence="11">
    <location>
        <begin position="199"/>
        <end position="218"/>
    </location>
</feature>
<keyword evidence="5" id="KW-0809">Transit peptide</keyword>
<feature type="non-terminal residue" evidence="12">
    <location>
        <position position="1"/>
    </location>
</feature>
<evidence type="ECO:0000256" key="1">
    <source>
        <dbReference type="ARBA" id="ARBA00004167"/>
    </source>
</evidence>
<comment type="caution">
    <text evidence="12">The sequence shown here is derived from an EMBL/GenBank/DDBJ whole genome shotgun (WGS) entry which is preliminary data.</text>
</comment>
<dbReference type="AlphaFoldDB" id="A0AAN6G7Z0"/>
<comment type="subcellular location">
    <subcellularLocation>
        <location evidence="1">Membrane</location>
        <topology evidence="1">Single-pass membrane protein</topology>
    </subcellularLocation>
    <subcellularLocation>
        <location evidence="2">Mitochondrion</location>
    </subcellularLocation>
</comment>
<keyword evidence="7 10" id="KW-0175">Coiled coil</keyword>
<dbReference type="Gene3D" id="1.20.5.340">
    <property type="match status" value="1"/>
</dbReference>
<evidence type="ECO:0000313" key="12">
    <source>
        <dbReference type="EMBL" id="KAK0518899.1"/>
    </source>
</evidence>
<evidence type="ECO:0000256" key="8">
    <source>
        <dbReference type="ARBA" id="ARBA00023128"/>
    </source>
</evidence>
<keyword evidence="13" id="KW-1185">Reference proteome</keyword>
<dbReference type="EMBL" id="JAPDMQ010001136">
    <property type="protein sequence ID" value="KAK0518899.1"/>
    <property type="molecule type" value="Genomic_DNA"/>
</dbReference>
<evidence type="ECO:0000256" key="4">
    <source>
        <dbReference type="ARBA" id="ARBA00022692"/>
    </source>
</evidence>